<proteinExistence type="predicted"/>
<protein>
    <submittedName>
        <fullName evidence="1">Uncharacterized protein</fullName>
    </submittedName>
</protein>
<gene>
    <name evidence="1" type="ORF">E2R62_06920</name>
</gene>
<dbReference type="AlphaFoldDB" id="A0A482PKN2"/>
<dbReference type="EMBL" id="CP038008">
    <property type="protein sequence ID" value="QBY28609.1"/>
    <property type="molecule type" value="Genomic_DNA"/>
</dbReference>
<reference evidence="1" key="1">
    <citation type="submission" date="2019-03" db="EMBL/GenBank/DDBJ databases">
        <title>Complete genome sequence of enteropathogenic Citrobacter rodentium strain DBS100.</title>
        <authorList>
            <person name="Popov G."/>
            <person name="Fiebig A."/>
            <person name="Shideler S."/>
            <person name="Coombes B."/>
            <person name="Savchenko A."/>
        </authorList>
    </citation>
    <scope>NUCLEOTIDE SEQUENCE</scope>
    <source>
        <strain evidence="1">DBS100</strain>
    </source>
</reference>
<organism evidence="1">
    <name type="scientific">Citrobacter rodentium</name>
    <dbReference type="NCBI Taxonomy" id="67825"/>
    <lineage>
        <taxon>Bacteria</taxon>
        <taxon>Pseudomonadati</taxon>
        <taxon>Pseudomonadota</taxon>
        <taxon>Gammaproteobacteria</taxon>
        <taxon>Enterobacterales</taxon>
        <taxon>Enterobacteriaceae</taxon>
        <taxon>Citrobacter</taxon>
    </lineage>
</organism>
<evidence type="ECO:0000313" key="1">
    <source>
        <dbReference type="EMBL" id="QBY28609.1"/>
    </source>
</evidence>
<sequence>MNFFNALLTNFGRQLTISPYRTPSSSFVVSCITLWQQGFIENNPAHHLEGVTASPVKNH</sequence>
<name>A0A482PKN2_CITRO</name>
<accession>A0A482PKN2</accession>